<accession>A0A182NIR6</accession>
<feature type="region of interest" description="Disordered" evidence="1">
    <location>
        <begin position="58"/>
        <end position="99"/>
    </location>
</feature>
<evidence type="ECO:0000313" key="2">
    <source>
        <dbReference type="EnsemblMetazoa" id="ADIR007541-PA"/>
    </source>
</evidence>
<organism evidence="2 3">
    <name type="scientific">Anopheles dirus</name>
    <dbReference type="NCBI Taxonomy" id="7168"/>
    <lineage>
        <taxon>Eukaryota</taxon>
        <taxon>Metazoa</taxon>
        <taxon>Ecdysozoa</taxon>
        <taxon>Arthropoda</taxon>
        <taxon>Hexapoda</taxon>
        <taxon>Insecta</taxon>
        <taxon>Pterygota</taxon>
        <taxon>Neoptera</taxon>
        <taxon>Endopterygota</taxon>
        <taxon>Diptera</taxon>
        <taxon>Nematocera</taxon>
        <taxon>Culicoidea</taxon>
        <taxon>Culicidae</taxon>
        <taxon>Anophelinae</taxon>
        <taxon>Anopheles</taxon>
    </lineage>
</organism>
<keyword evidence="3" id="KW-1185">Reference proteome</keyword>
<reference evidence="2" key="2">
    <citation type="submission" date="2020-05" db="UniProtKB">
        <authorList>
            <consortium name="EnsemblMetazoa"/>
        </authorList>
    </citation>
    <scope>IDENTIFICATION</scope>
    <source>
        <strain evidence="2">WRAIR2</strain>
    </source>
</reference>
<protein>
    <submittedName>
        <fullName evidence="2">Uncharacterized protein</fullName>
    </submittedName>
</protein>
<dbReference type="EnsemblMetazoa" id="ADIR007541-RA">
    <property type="protein sequence ID" value="ADIR007541-PA"/>
    <property type="gene ID" value="ADIR007541"/>
</dbReference>
<proteinExistence type="predicted"/>
<dbReference type="Proteomes" id="UP000075884">
    <property type="component" value="Unassembled WGS sequence"/>
</dbReference>
<dbReference type="VEuPathDB" id="VectorBase:ADIR007541"/>
<name>A0A182NIR6_9DIPT</name>
<reference evidence="3" key="1">
    <citation type="submission" date="2013-03" db="EMBL/GenBank/DDBJ databases">
        <title>The Genome Sequence of Anopheles dirus WRAIR2.</title>
        <authorList>
            <consortium name="The Broad Institute Genomics Platform"/>
            <person name="Neafsey D.E."/>
            <person name="Walton C."/>
            <person name="Walker B."/>
            <person name="Young S.K."/>
            <person name="Zeng Q."/>
            <person name="Gargeya S."/>
            <person name="Fitzgerald M."/>
            <person name="Haas B."/>
            <person name="Abouelleil A."/>
            <person name="Allen A.W."/>
            <person name="Alvarado L."/>
            <person name="Arachchi H.M."/>
            <person name="Berlin A.M."/>
            <person name="Chapman S.B."/>
            <person name="Gainer-Dewar J."/>
            <person name="Goldberg J."/>
            <person name="Griggs A."/>
            <person name="Gujja S."/>
            <person name="Hansen M."/>
            <person name="Howarth C."/>
            <person name="Imamovic A."/>
            <person name="Ireland A."/>
            <person name="Larimer J."/>
            <person name="McCowan C."/>
            <person name="Murphy C."/>
            <person name="Pearson M."/>
            <person name="Poon T.W."/>
            <person name="Priest M."/>
            <person name="Roberts A."/>
            <person name="Saif S."/>
            <person name="Shea T."/>
            <person name="Sisk P."/>
            <person name="Sykes S."/>
            <person name="Wortman J."/>
            <person name="Nusbaum C."/>
            <person name="Birren B."/>
        </authorList>
    </citation>
    <scope>NUCLEOTIDE SEQUENCE [LARGE SCALE GENOMIC DNA]</scope>
    <source>
        <strain evidence="3">WRAIR2</strain>
    </source>
</reference>
<evidence type="ECO:0000256" key="1">
    <source>
        <dbReference type="SAM" id="MobiDB-lite"/>
    </source>
</evidence>
<sequence>MDVERGAEPNKEIPTNCIATLQLHHEQKRLAYGSKWIKAIKDKRRTRATIISHRTALGGSATANNHQLSSSSSSSSASPVAASSSTERKANGTSGLRLRAEPAQLVDNKIHDKLQQRAASAAGDDGRACGRQKREGIFSDNVLTNNYKDAGLEARITEEVLLVSNLTEERLREENDLLEHLNR</sequence>
<evidence type="ECO:0000313" key="3">
    <source>
        <dbReference type="Proteomes" id="UP000075884"/>
    </source>
</evidence>
<feature type="compositionally biased region" description="Low complexity" evidence="1">
    <location>
        <begin position="69"/>
        <end position="85"/>
    </location>
</feature>
<dbReference type="AlphaFoldDB" id="A0A182NIR6"/>